<dbReference type="Pfam" id="PF17921">
    <property type="entry name" value="Integrase_H2C2"/>
    <property type="match status" value="1"/>
</dbReference>
<name>A0A0H2R2T1_9AGAM</name>
<dbReference type="EMBL" id="KQ087021">
    <property type="protein sequence ID" value="KLO03793.1"/>
    <property type="molecule type" value="Genomic_DNA"/>
</dbReference>
<evidence type="ECO:0000259" key="1">
    <source>
        <dbReference type="Pfam" id="PF17921"/>
    </source>
</evidence>
<feature type="domain" description="Integrase zinc-binding" evidence="1">
    <location>
        <begin position="64"/>
        <end position="97"/>
    </location>
</feature>
<organism evidence="2 3">
    <name type="scientific">Schizopora paradoxa</name>
    <dbReference type="NCBI Taxonomy" id="27342"/>
    <lineage>
        <taxon>Eukaryota</taxon>
        <taxon>Fungi</taxon>
        <taxon>Dikarya</taxon>
        <taxon>Basidiomycota</taxon>
        <taxon>Agaricomycotina</taxon>
        <taxon>Agaricomycetes</taxon>
        <taxon>Hymenochaetales</taxon>
        <taxon>Schizoporaceae</taxon>
        <taxon>Schizopora</taxon>
    </lineage>
</organism>
<evidence type="ECO:0000313" key="2">
    <source>
        <dbReference type="EMBL" id="KLO03793.1"/>
    </source>
</evidence>
<accession>A0A0H2R2T1</accession>
<keyword evidence="3" id="KW-1185">Reference proteome</keyword>
<dbReference type="AlphaFoldDB" id="A0A0H2R2T1"/>
<protein>
    <recommendedName>
        <fullName evidence="1">Integrase zinc-binding domain-containing protein</fullName>
    </recommendedName>
</protein>
<dbReference type="Gene3D" id="1.10.340.70">
    <property type="match status" value="1"/>
</dbReference>
<reference evidence="2 3" key="1">
    <citation type="submission" date="2015-04" db="EMBL/GenBank/DDBJ databases">
        <title>Complete genome sequence of Schizopora paradoxa KUC8140, a cosmopolitan wood degrader in East Asia.</title>
        <authorList>
            <consortium name="DOE Joint Genome Institute"/>
            <person name="Min B."/>
            <person name="Park H."/>
            <person name="Jang Y."/>
            <person name="Kim J.-J."/>
            <person name="Kim K.H."/>
            <person name="Pangilinan J."/>
            <person name="Lipzen A."/>
            <person name="Riley R."/>
            <person name="Grigoriev I.V."/>
            <person name="Spatafora J.W."/>
            <person name="Choi I.-G."/>
        </authorList>
    </citation>
    <scope>NUCLEOTIDE SEQUENCE [LARGE SCALE GENOMIC DNA]</scope>
    <source>
        <strain evidence="2 3">KUC8140</strain>
    </source>
</reference>
<evidence type="ECO:0000313" key="3">
    <source>
        <dbReference type="Proteomes" id="UP000053477"/>
    </source>
</evidence>
<gene>
    <name evidence="2" type="ORF">SCHPADRAFT_841288</name>
</gene>
<dbReference type="STRING" id="27342.A0A0H2R2T1"/>
<dbReference type="InterPro" id="IPR041588">
    <property type="entry name" value="Integrase_H2C2"/>
</dbReference>
<dbReference type="Proteomes" id="UP000053477">
    <property type="component" value="Unassembled WGS sequence"/>
</dbReference>
<dbReference type="InParanoid" id="A0A0H2R2T1"/>
<feature type="non-terminal residue" evidence="2">
    <location>
        <position position="97"/>
    </location>
</feature>
<sequence length="97" mass="11312">MLSGSGDFALPSNLKERYLDDPYFAKVLKAPSQHTNFIMFESLLYMQADRGKRLCIPDIFVDSRRLQEQVILYTHTLLAHLGARKTAAYLREHVWWP</sequence>
<proteinExistence type="predicted"/>
<dbReference type="OrthoDB" id="3249394at2759"/>